<proteinExistence type="predicted"/>
<dbReference type="Proteomes" id="UP001448614">
    <property type="component" value="Unassembled WGS sequence"/>
</dbReference>
<keyword evidence="1 2" id="KW-0732">Signal</keyword>
<feature type="chain" id="PRO_5047378589" description="DUF4352 domain-containing protein" evidence="2">
    <location>
        <begin position="25"/>
        <end position="206"/>
    </location>
</feature>
<dbReference type="EMBL" id="JBBMFV010000004">
    <property type="protein sequence ID" value="MEO3939794.1"/>
    <property type="molecule type" value="Genomic_DNA"/>
</dbReference>
<dbReference type="InterPro" id="IPR029050">
    <property type="entry name" value="Immunoprotect_excell_Ig-like"/>
</dbReference>
<dbReference type="Gene3D" id="2.60.40.1240">
    <property type="match status" value="1"/>
</dbReference>
<evidence type="ECO:0000256" key="2">
    <source>
        <dbReference type="SAM" id="SignalP"/>
    </source>
</evidence>
<gene>
    <name evidence="3" type="ORF">V3C41_01770</name>
</gene>
<evidence type="ECO:0000313" key="4">
    <source>
        <dbReference type="Proteomes" id="UP001448614"/>
    </source>
</evidence>
<reference evidence="3 4" key="1">
    <citation type="journal article" date="2024" name="Appl. Microbiol. Biotechnol.">
        <title>Biosynthetic gene clusters with biotechnological applications in novel Antarctic isolates from Actinomycetota.</title>
        <authorList>
            <person name="Bruna P."/>
            <person name="Nunez-Montero K."/>
            <person name="Contreras M.J."/>
            <person name="Leal K."/>
            <person name="Garcia M."/>
            <person name="Abanto M."/>
            <person name="Barrientos L."/>
        </authorList>
    </citation>
    <scope>NUCLEOTIDE SEQUENCE [LARGE SCALE GENOMIC DNA]</scope>
    <source>
        <strain evidence="3 4">Se16.17</strain>
    </source>
</reference>
<evidence type="ECO:0000313" key="3">
    <source>
        <dbReference type="EMBL" id="MEO3939794.1"/>
    </source>
</evidence>
<keyword evidence="4" id="KW-1185">Reference proteome</keyword>
<accession>A0ABV0GMY0</accession>
<dbReference type="PROSITE" id="PS51257">
    <property type="entry name" value="PROKAR_LIPOPROTEIN"/>
    <property type="match status" value="1"/>
</dbReference>
<evidence type="ECO:0000256" key="1">
    <source>
        <dbReference type="ARBA" id="ARBA00022729"/>
    </source>
</evidence>
<dbReference type="RefSeq" id="WP_347781674.1">
    <property type="nucleotide sequence ID" value="NZ_JBBMFV010000004.1"/>
</dbReference>
<sequence length="206" mass="20926">MKQSKSLSSLALVAALGLSLSACGGKEMGAAPTAPAVESIAPTPAASAPATEGPKKSPRGNFIKAVGDAGWMVNPAGKKTAIFTINSITVDPPCTGPYPQPAEKGHFVILDASIETTPDLAESSYQKFDLSPHGWQFVGANGTTYNGSLTSGASYGCLADSEILPINGIGPAEKVTGKIVLDMPATTGTLVFKPMGGAGGGWEWAF</sequence>
<name>A0ABV0GMY0_PAENI</name>
<protein>
    <recommendedName>
        <fullName evidence="5">DUF4352 domain-containing protein</fullName>
    </recommendedName>
</protein>
<evidence type="ECO:0008006" key="5">
    <source>
        <dbReference type="Google" id="ProtNLM"/>
    </source>
</evidence>
<feature type="signal peptide" evidence="2">
    <location>
        <begin position="1"/>
        <end position="24"/>
    </location>
</feature>
<comment type="caution">
    <text evidence="3">The sequence shown here is derived from an EMBL/GenBank/DDBJ whole genome shotgun (WGS) entry which is preliminary data.</text>
</comment>
<organism evidence="3 4">
    <name type="scientific">Paenarthrobacter nicotinovorans</name>
    <name type="common">Arthrobacter nicotinovorans</name>
    <dbReference type="NCBI Taxonomy" id="29320"/>
    <lineage>
        <taxon>Bacteria</taxon>
        <taxon>Bacillati</taxon>
        <taxon>Actinomycetota</taxon>
        <taxon>Actinomycetes</taxon>
        <taxon>Micrococcales</taxon>
        <taxon>Micrococcaceae</taxon>
        <taxon>Paenarthrobacter</taxon>
    </lineage>
</organism>